<feature type="transmembrane region" description="Helical" evidence="1">
    <location>
        <begin position="51"/>
        <end position="73"/>
    </location>
</feature>
<feature type="transmembrane region" description="Helical" evidence="1">
    <location>
        <begin position="20"/>
        <end position="39"/>
    </location>
</feature>
<reference evidence="2 3" key="1">
    <citation type="submission" date="2019-04" db="EMBL/GenBank/DDBJ databases">
        <authorList>
            <person name="Li Y."/>
            <person name="Wang J."/>
        </authorList>
    </citation>
    <scope>NUCLEOTIDE SEQUENCE [LARGE SCALE GENOMIC DNA]</scope>
    <source>
        <strain evidence="2 3">DSM 14668</strain>
    </source>
</reference>
<evidence type="ECO:0000313" key="2">
    <source>
        <dbReference type="EMBL" id="TKD12043.1"/>
    </source>
</evidence>
<dbReference type="OrthoDB" id="5520124at2"/>
<evidence type="ECO:0008006" key="4">
    <source>
        <dbReference type="Google" id="ProtNLM"/>
    </source>
</evidence>
<evidence type="ECO:0000256" key="1">
    <source>
        <dbReference type="SAM" id="Phobius"/>
    </source>
</evidence>
<dbReference type="Proteomes" id="UP000309215">
    <property type="component" value="Unassembled WGS sequence"/>
</dbReference>
<evidence type="ECO:0000313" key="3">
    <source>
        <dbReference type="Proteomes" id="UP000309215"/>
    </source>
</evidence>
<feature type="transmembrane region" description="Helical" evidence="1">
    <location>
        <begin position="174"/>
        <end position="191"/>
    </location>
</feature>
<protein>
    <recommendedName>
        <fullName evidence="4">ABC transporter permease</fullName>
    </recommendedName>
</protein>
<comment type="caution">
    <text evidence="2">The sequence shown here is derived from an EMBL/GenBank/DDBJ whole genome shotgun (WGS) entry which is preliminary data.</text>
</comment>
<keyword evidence="1" id="KW-0472">Membrane</keyword>
<feature type="transmembrane region" description="Helical" evidence="1">
    <location>
        <begin position="140"/>
        <end position="162"/>
    </location>
</feature>
<proteinExistence type="predicted"/>
<name>A0A4U1JHW2_9BACT</name>
<keyword evidence="3" id="KW-1185">Reference proteome</keyword>
<dbReference type="AlphaFoldDB" id="A0A4U1JHW2"/>
<organism evidence="2 3">
    <name type="scientific">Polyangium fumosum</name>
    <dbReference type="NCBI Taxonomy" id="889272"/>
    <lineage>
        <taxon>Bacteria</taxon>
        <taxon>Pseudomonadati</taxon>
        <taxon>Myxococcota</taxon>
        <taxon>Polyangia</taxon>
        <taxon>Polyangiales</taxon>
        <taxon>Polyangiaceae</taxon>
        <taxon>Polyangium</taxon>
    </lineage>
</organism>
<keyword evidence="1" id="KW-0812">Transmembrane</keyword>
<keyword evidence="1" id="KW-1133">Transmembrane helix</keyword>
<dbReference type="EMBL" id="SSMQ01000004">
    <property type="protein sequence ID" value="TKD12043.1"/>
    <property type="molecule type" value="Genomic_DNA"/>
</dbReference>
<gene>
    <name evidence="2" type="ORF">E8A74_05360</name>
</gene>
<dbReference type="RefSeq" id="WP_136927838.1">
    <property type="nucleotide sequence ID" value="NZ_SSMQ01000004.1"/>
</dbReference>
<accession>A0A4U1JHW2</accession>
<sequence>MLAAVALSRARLGRTTLSRIGFACGVLLGASFAVLAIVLRATEGTRAPLEGLVGLGAASITLLAAAPTTLAAASDRTAEDREAGIEALAATHGVHAQSLHVVRWFASMVQITRAIGLPLVGLALVTVALSSSGAMAMRRIVFALGLSVFSVIAGATLGTIATFAARMGGRRGRVLLAAIVIVPWMLAELAGRGSYSIPGALSALLSLLVDAGGGAGT</sequence>
<feature type="transmembrane region" description="Helical" evidence="1">
    <location>
        <begin position="114"/>
        <end position="134"/>
    </location>
</feature>